<evidence type="ECO:0000256" key="8">
    <source>
        <dbReference type="SAM" id="Phobius"/>
    </source>
</evidence>
<evidence type="ECO:0000256" key="6">
    <source>
        <dbReference type="ARBA" id="ARBA00022989"/>
    </source>
</evidence>
<dbReference type="EMBL" id="JASNVH010000006">
    <property type="protein sequence ID" value="MDK4306893.1"/>
    <property type="molecule type" value="Genomic_DNA"/>
</dbReference>
<feature type="transmembrane region" description="Helical" evidence="8">
    <location>
        <begin position="94"/>
        <end position="115"/>
    </location>
</feature>
<dbReference type="SUPFAM" id="SSF81345">
    <property type="entry name" value="ABC transporter involved in vitamin B12 uptake, BtuC"/>
    <property type="match status" value="1"/>
</dbReference>
<feature type="transmembrane region" description="Helical" evidence="8">
    <location>
        <begin position="203"/>
        <end position="223"/>
    </location>
</feature>
<sequence length="340" mass="34603">MQAPALFARRTLGMLAILAAIVVMICFSIALGANPLPWGEVWNGLLARDNSEAAIIVWTLRIPRTVVAIATGAAFGVAGALIQALTRNPLADPGILGVNAGAGFAVTLGVGFFGLTSISGYIWFAFLGAAITTVVVYFIGSGASLGASGKANPATLVLAGVALAAVLSGITQFLTLIDPDTFQAIRNWSLGSVARADLSDTALVAPFLAAGLVLALAISSSLNSIALGDDLAASLGTKVVRTRVLGIIAVTLLAGGATALTGGLAFVGLMVPHVVRWIVGPDQRWIIIYSALAAPVLVLASDVIGRIIARPGEIEVGIITAVVGAPVLIMLVRRRKASGL</sequence>
<dbReference type="EMBL" id="JASNUQ010000003">
    <property type="protein sequence ID" value="MDK4289586.1"/>
    <property type="molecule type" value="Genomic_DNA"/>
</dbReference>
<accession>A0AAP4BRE8</accession>
<evidence type="ECO:0000313" key="9">
    <source>
        <dbReference type="EMBL" id="MDK4289586.1"/>
    </source>
</evidence>
<dbReference type="Pfam" id="PF01032">
    <property type="entry name" value="FecCD"/>
    <property type="match status" value="1"/>
</dbReference>
<comment type="similarity">
    <text evidence="2">Belongs to the binding-protein-dependent transport system permease family. FecCD subfamily.</text>
</comment>
<dbReference type="AlphaFoldDB" id="A0AAP4BRE8"/>
<comment type="subcellular location">
    <subcellularLocation>
        <location evidence="1">Cell membrane</location>
        <topology evidence="1">Multi-pass membrane protein</topology>
    </subcellularLocation>
</comment>
<evidence type="ECO:0000313" key="10">
    <source>
        <dbReference type="EMBL" id="MDK4306893.1"/>
    </source>
</evidence>
<evidence type="ECO:0000256" key="1">
    <source>
        <dbReference type="ARBA" id="ARBA00004651"/>
    </source>
</evidence>
<dbReference type="FunFam" id="1.10.3470.10:FF:000001">
    <property type="entry name" value="Vitamin B12 ABC transporter permease BtuC"/>
    <property type="match status" value="1"/>
</dbReference>
<evidence type="ECO:0000313" key="11">
    <source>
        <dbReference type="Proteomes" id="UP001224412"/>
    </source>
</evidence>
<reference evidence="10 12" key="1">
    <citation type="submission" date="2023-05" db="EMBL/GenBank/DDBJ databases">
        <title>Metabolic capabilities are highly conserved among human nasal-associated Corynebacterium species in pangenomic analyses.</title>
        <authorList>
            <person name="Tran T.H."/>
            <person name="Roberts A.Q."/>
            <person name="Escapa I.F."/>
            <person name="Gao W."/>
            <person name="Conlan S."/>
            <person name="Kong H."/>
            <person name="Segre J.A."/>
            <person name="Kelly M.S."/>
            <person name="Lemon K.P."/>
        </authorList>
    </citation>
    <scope>NUCLEOTIDE SEQUENCE</scope>
    <source>
        <strain evidence="10">KPL2773</strain>
        <strain evidence="9 12">KPL3772</strain>
    </source>
</reference>
<feature type="transmembrane region" description="Helical" evidence="8">
    <location>
        <begin position="244"/>
        <end position="266"/>
    </location>
</feature>
<proteinExistence type="inferred from homology"/>
<feature type="transmembrane region" description="Helical" evidence="8">
    <location>
        <begin position="316"/>
        <end position="333"/>
    </location>
</feature>
<dbReference type="InterPro" id="IPR037294">
    <property type="entry name" value="ABC_BtuC-like"/>
</dbReference>
<feature type="transmembrane region" description="Helical" evidence="8">
    <location>
        <begin position="121"/>
        <end position="143"/>
    </location>
</feature>
<feature type="transmembrane region" description="Helical" evidence="8">
    <location>
        <begin position="12"/>
        <end position="33"/>
    </location>
</feature>
<keyword evidence="6 8" id="KW-1133">Transmembrane helix</keyword>
<organism evidence="10 11">
    <name type="scientific">Corynebacterium pseudodiphtheriticum</name>
    <dbReference type="NCBI Taxonomy" id="37637"/>
    <lineage>
        <taxon>Bacteria</taxon>
        <taxon>Bacillati</taxon>
        <taxon>Actinomycetota</taxon>
        <taxon>Actinomycetes</taxon>
        <taxon>Mycobacteriales</taxon>
        <taxon>Corynebacteriaceae</taxon>
        <taxon>Corynebacterium</taxon>
    </lineage>
</organism>
<feature type="transmembrane region" description="Helical" evidence="8">
    <location>
        <begin position="155"/>
        <end position="177"/>
    </location>
</feature>
<evidence type="ECO:0000313" key="12">
    <source>
        <dbReference type="Proteomes" id="UP001239759"/>
    </source>
</evidence>
<keyword evidence="3" id="KW-0813">Transport</keyword>
<comment type="caution">
    <text evidence="10">The sequence shown here is derived from an EMBL/GenBank/DDBJ whole genome shotgun (WGS) entry which is preliminary data.</text>
</comment>
<protein>
    <submittedName>
        <fullName evidence="10">Iron chelate uptake ABC transporter family permease subunit</fullName>
    </submittedName>
</protein>
<keyword evidence="4" id="KW-1003">Cell membrane</keyword>
<evidence type="ECO:0000256" key="4">
    <source>
        <dbReference type="ARBA" id="ARBA00022475"/>
    </source>
</evidence>
<dbReference type="GeneID" id="42780974"/>
<dbReference type="Proteomes" id="UP001224412">
    <property type="component" value="Unassembled WGS sequence"/>
</dbReference>
<dbReference type="GO" id="GO:0022857">
    <property type="term" value="F:transmembrane transporter activity"/>
    <property type="evidence" value="ECO:0007669"/>
    <property type="project" value="InterPro"/>
</dbReference>
<dbReference type="GO" id="GO:0033214">
    <property type="term" value="P:siderophore-iron import into cell"/>
    <property type="evidence" value="ECO:0007669"/>
    <property type="project" value="TreeGrafter"/>
</dbReference>
<dbReference type="PANTHER" id="PTHR30472:SF1">
    <property type="entry name" value="FE(3+) DICITRATE TRANSPORT SYSTEM PERMEASE PROTEIN FECC-RELATED"/>
    <property type="match status" value="1"/>
</dbReference>
<feature type="transmembrane region" description="Helical" evidence="8">
    <location>
        <begin position="286"/>
        <end position="304"/>
    </location>
</feature>
<evidence type="ECO:0000256" key="3">
    <source>
        <dbReference type="ARBA" id="ARBA00022448"/>
    </source>
</evidence>
<name>A0AAP4BRE8_9CORY</name>
<gene>
    <name evidence="9" type="ORF">QPX23_02395</name>
    <name evidence="10" type="ORF">QPX42_04905</name>
</gene>
<feature type="transmembrane region" description="Helical" evidence="8">
    <location>
        <begin position="53"/>
        <end position="82"/>
    </location>
</feature>
<evidence type="ECO:0000256" key="5">
    <source>
        <dbReference type="ARBA" id="ARBA00022692"/>
    </source>
</evidence>
<evidence type="ECO:0000256" key="7">
    <source>
        <dbReference type="ARBA" id="ARBA00023136"/>
    </source>
</evidence>
<dbReference type="InterPro" id="IPR000522">
    <property type="entry name" value="ABC_transptr_permease_BtuC"/>
</dbReference>
<dbReference type="PANTHER" id="PTHR30472">
    <property type="entry name" value="FERRIC ENTEROBACTIN TRANSPORT SYSTEM PERMEASE PROTEIN"/>
    <property type="match status" value="1"/>
</dbReference>
<dbReference type="RefSeq" id="WP_023018951.1">
    <property type="nucleotide sequence ID" value="NZ_CP051667.1"/>
</dbReference>
<keyword evidence="12" id="KW-1185">Reference proteome</keyword>
<dbReference type="Proteomes" id="UP001239759">
    <property type="component" value="Unassembled WGS sequence"/>
</dbReference>
<dbReference type="GO" id="GO:0005886">
    <property type="term" value="C:plasma membrane"/>
    <property type="evidence" value="ECO:0007669"/>
    <property type="project" value="UniProtKB-SubCell"/>
</dbReference>
<keyword evidence="7 8" id="KW-0472">Membrane</keyword>
<dbReference type="Gene3D" id="1.10.3470.10">
    <property type="entry name" value="ABC transporter involved in vitamin B12 uptake, BtuC"/>
    <property type="match status" value="1"/>
</dbReference>
<evidence type="ECO:0000256" key="2">
    <source>
        <dbReference type="ARBA" id="ARBA00007935"/>
    </source>
</evidence>
<keyword evidence="5 8" id="KW-0812">Transmembrane</keyword>
<dbReference type="CDD" id="cd06550">
    <property type="entry name" value="TM_ABC_iron-siderophores_like"/>
    <property type="match status" value="1"/>
</dbReference>